<evidence type="ECO:0000256" key="1">
    <source>
        <dbReference type="ARBA" id="ARBA00004442"/>
    </source>
</evidence>
<evidence type="ECO:0000259" key="7">
    <source>
        <dbReference type="Pfam" id="PF13505"/>
    </source>
</evidence>
<evidence type="ECO:0000256" key="6">
    <source>
        <dbReference type="SAM" id="SignalP"/>
    </source>
</evidence>
<dbReference type="PANTHER" id="PTHR34001:SF3">
    <property type="entry name" value="BLL7405 PROTEIN"/>
    <property type="match status" value="1"/>
</dbReference>
<feature type="domain" description="Outer membrane protein beta-barrel" evidence="7">
    <location>
        <begin position="32"/>
        <end position="232"/>
    </location>
</feature>
<proteinExistence type="inferred from homology"/>
<comment type="similarity">
    <text evidence="5">Belongs to the Omp25/RopB family.</text>
</comment>
<dbReference type="SUPFAM" id="SSF56925">
    <property type="entry name" value="OMPA-like"/>
    <property type="match status" value="1"/>
</dbReference>
<dbReference type="InterPro" id="IPR027385">
    <property type="entry name" value="Beta-barrel_OMP"/>
</dbReference>
<accession>A0A0P0Z2L3</accession>
<feature type="signal peptide" evidence="6">
    <location>
        <begin position="1"/>
        <end position="21"/>
    </location>
</feature>
<dbReference type="RefSeq" id="WP_062226302.1">
    <property type="nucleotide sequence ID" value="NZ_BBWR01000002.1"/>
</dbReference>
<evidence type="ECO:0000256" key="5">
    <source>
        <dbReference type="ARBA" id="ARBA00038306"/>
    </source>
</evidence>
<dbReference type="Pfam" id="PF13505">
    <property type="entry name" value="OMP_b-brl"/>
    <property type="match status" value="1"/>
</dbReference>
<evidence type="ECO:0000256" key="3">
    <source>
        <dbReference type="ARBA" id="ARBA00023136"/>
    </source>
</evidence>
<feature type="chain" id="PRO_5006058025" evidence="6">
    <location>
        <begin position="22"/>
        <end position="232"/>
    </location>
</feature>
<dbReference type="AlphaFoldDB" id="A0A0P0Z2L3"/>
<name>A0A0P0Z2L3_9HYPH</name>
<organism evidence="8">
    <name type="scientific">Aureimonas frigidaquae</name>
    <dbReference type="NCBI Taxonomy" id="424757"/>
    <lineage>
        <taxon>Bacteria</taxon>
        <taxon>Pseudomonadati</taxon>
        <taxon>Pseudomonadota</taxon>
        <taxon>Alphaproteobacteria</taxon>
        <taxon>Hyphomicrobiales</taxon>
        <taxon>Aurantimonadaceae</taxon>
        <taxon>Aureimonas</taxon>
    </lineage>
</organism>
<evidence type="ECO:0000256" key="2">
    <source>
        <dbReference type="ARBA" id="ARBA00022729"/>
    </source>
</evidence>
<dbReference type="InterPro" id="IPR011250">
    <property type="entry name" value="OMP/PagP_B-barrel"/>
</dbReference>
<keyword evidence="4" id="KW-0998">Cell outer membrane</keyword>
<dbReference type="Gene3D" id="2.40.160.20">
    <property type="match status" value="1"/>
</dbReference>
<reference evidence="8" key="1">
    <citation type="journal article" date="2015" name="Proc. Natl. Acad. Sci. U.S.A.">
        <title>Bacterial clade with the ribosomal RNA operon on a small plasmid rather than the chromosome.</title>
        <authorList>
            <person name="Anda M."/>
            <person name="Ohtsubo Y."/>
            <person name="Okubo T."/>
            <person name="Sugawara M."/>
            <person name="Nagata Y."/>
            <person name="Tsuda M."/>
            <person name="Minamisawa K."/>
            <person name="Mitsui H."/>
        </authorList>
    </citation>
    <scope>NUCLEOTIDE SEQUENCE</scope>
    <source>
        <strain evidence="8">JCM 14755</strain>
    </source>
</reference>
<sequence>MKLSIIAGAVSLSIAGTAAHAADAIVAYDPPVAAPFTAMAYDWNGAYVGATAGYVFDYGTKATAYDAFGDSFSERYLTGSEGFVGGFFAGYNHTIDSVLLGVEADIEYADTSSTRSTFRGFAETGVDSGFQGSLRARLGYTIDRTLVFATAGVSIADKEYTVVDPTGAFSNDSTRVGYTLGAGLEHAVTDQILIRGEYRYADYGDEDINTGAATYNFDSQTHALKAGVAYKF</sequence>
<protein>
    <submittedName>
        <fullName evidence="8">Porin subfamily protein</fullName>
    </submittedName>
</protein>
<dbReference type="InterPro" id="IPR051692">
    <property type="entry name" value="OMP-like"/>
</dbReference>
<dbReference type="PANTHER" id="PTHR34001">
    <property type="entry name" value="BLL7405 PROTEIN"/>
    <property type="match status" value="1"/>
</dbReference>
<evidence type="ECO:0000256" key="4">
    <source>
        <dbReference type="ARBA" id="ARBA00023237"/>
    </source>
</evidence>
<dbReference type="EMBL" id="LC066377">
    <property type="protein sequence ID" value="BAT28218.1"/>
    <property type="molecule type" value="Genomic_DNA"/>
</dbReference>
<keyword evidence="2 6" id="KW-0732">Signal</keyword>
<comment type="subcellular location">
    <subcellularLocation>
        <location evidence="1">Cell outer membrane</location>
    </subcellularLocation>
</comment>
<evidence type="ECO:0000313" key="8">
    <source>
        <dbReference type="EMBL" id="BAT28218.1"/>
    </source>
</evidence>
<dbReference type="GO" id="GO:0009279">
    <property type="term" value="C:cell outer membrane"/>
    <property type="evidence" value="ECO:0007669"/>
    <property type="project" value="UniProtKB-SubCell"/>
</dbReference>
<dbReference type="OrthoDB" id="7916126at2"/>
<keyword evidence="3" id="KW-0472">Membrane</keyword>